<keyword evidence="3" id="KW-1185">Reference proteome</keyword>
<reference evidence="3" key="1">
    <citation type="submission" date="2018-05" db="EMBL/GenBank/DDBJ databases">
        <authorList>
            <person name="Feng T."/>
        </authorList>
    </citation>
    <scope>NUCLEOTIDE SEQUENCE [LARGE SCALE GENOMIC DNA]</scope>
    <source>
        <strain evidence="3">S27</strain>
    </source>
</reference>
<protein>
    <submittedName>
        <fullName evidence="2">Uncharacterized protein</fullName>
    </submittedName>
</protein>
<dbReference type="EMBL" id="QHKS01000001">
    <property type="protein sequence ID" value="RDK04643.1"/>
    <property type="molecule type" value="Genomic_DNA"/>
</dbReference>
<accession>A0A370NGE5</accession>
<name>A0A370NGE5_9BURK</name>
<evidence type="ECO:0000313" key="3">
    <source>
        <dbReference type="Proteomes" id="UP000254875"/>
    </source>
</evidence>
<gene>
    <name evidence="2" type="ORF">DLM46_01905</name>
</gene>
<keyword evidence="1" id="KW-0175">Coiled coil</keyword>
<proteinExistence type="predicted"/>
<organism evidence="2 3">
    <name type="scientific">Paraburkholderia lacunae</name>
    <dbReference type="NCBI Taxonomy" id="2211104"/>
    <lineage>
        <taxon>Bacteria</taxon>
        <taxon>Pseudomonadati</taxon>
        <taxon>Pseudomonadota</taxon>
        <taxon>Betaproteobacteria</taxon>
        <taxon>Burkholderiales</taxon>
        <taxon>Burkholderiaceae</taxon>
        <taxon>Paraburkholderia</taxon>
    </lineage>
</organism>
<dbReference type="Proteomes" id="UP000254875">
    <property type="component" value="Unassembled WGS sequence"/>
</dbReference>
<comment type="caution">
    <text evidence="2">The sequence shown here is derived from an EMBL/GenBank/DDBJ whole genome shotgun (WGS) entry which is preliminary data.</text>
</comment>
<sequence>MIELTLNVIMEIDLKTARILAKRYLGGTVVVILLFSGTLWKFLDENKQLDEKREALDVQEQKFSQAQIDFEKYRSNNEILINQKKQDIERREFIVNQLEKENQSKSEAIQQRAKQYSDAFDKIQTERVTLGAAGQQKAEDDHINQLISDFSAIGVNLNDPINCKDKDAVFRYNKAKANFDEIVGFAYAHKLDKKYDVFINGQSGIFDMSCRPSVVTE</sequence>
<feature type="coiled-coil region" evidence="1">
    <location>
        <begin position="49"/>
        <end position="115"/>
    </location>
</feature>
<evidence type="ECO:0000256" key="1">
    <source>
        <dbReference type="SAM" id="Coils"/>
    </source>
</evidence>
<evidence type="ECO:0000313" key="2">
    <source>
        <dbReference type="EMBL" id="RDK04643.1"/>
    </source>
</evidence>
<dbReference type="AlphaFoldDB" id="A0A370NGE5"/>